<evidence type="ECO:0000313" key="1">
    <source>
        <dbReference type="EMBL" id="KAB2347261.1"/>
    </source>
</evidence>
<reference evidence="1 2" key="1">
    <citation type="submission" date="2019-09" db="EMBL/GenBank/DDBJ databases">
        <title>Actinomadura physcomitrii sp. nov., a novel actinomycete isolated from moss [Physcomitrium sphaericum (Ludw) Fuernr].</title>
        <authorList>
            <person name="Zhuang X."/>
            <person name="Liu C."/>
        </authorList>
    </citation>
    <scope>NUCLEOTIDE SEQUENCE [LARGE SCALE GENOMIC DNA]</scope>
    <source>
        <strain evidence="1 2">HMC1</strain>
    </source>
</reference>
<protein>
    <submittedName>
        <fullName evidence="1">Uncharacterized protein</fullName>
    </submittedName>
</protein>
<proteinExistence type="predicted"/>
<organism evidence="1 2">
    <name type="scientific">Actinomadura rudentiformis</name>
    <dbReference type="NCBI Taxonomy" id="359158"/>
    <lineage>
        <taxon>Bacteria</taxon>
        <taxon>Bacillati</taxon>
        <taxon>Actinomycetota</taxon>
        <taxon>Actinomycetes</taxon>
        <taxon>Streptosporangiales</taxon>
        <taxon>Thermomonosporaceae</taxon>
        <taxon>Actinomadura</taxon>
    </lineage>
</organism>
<keyword evidence="2" id="KW-1185">Reference proteome</keyword>
<dbReference type="OrthoDB" id="9075047at2"/>
<accession>A0A6H9Z068</accession>
<dbReference type="EMBL" id="WBMT01000009">
    <property type="protein sequence ID" value="KAB2347261.1"/>
    <property type="molecule type" value="Genomic_DNA"/>
</dbReference>
<dbReference type="RefSeq" id="WP_151561930.1">
    <property type="nucleotide sequence ID" value="NZ_WBMT01000009.1"/>
</dbReference>
<name>A0A6H9Z068_9ACTN</name>
<sequence length="69" mass="7522">MNDPNDHLATNGGGGYVWRPHRLPLLAGCCDCKNCANCLTYATGWRARLLTSLTARSYQNDLFAPTHAG</sequence>
<evidence type="ECO:0000313" key="2">
    <source>
        <dbReference type="Proteomes" id="UP000468735"/>
    </source>
</evidence>
<gene>
    <name evidence="1" type="ORF">F8566_19760</name>
</gene>
<dbReference type="AlphaFoldDB" id="A0A6H9Z068"/>
<comment type="caution">
    <text evidence="1">The sequence shown here is derived from an EMBL/GenBank/DDBJ whole genome shotgun (WGS) entry which is preliminary data.</text>
</comment>
<dbReference type="Proteomes" id="UP000468735">
    <property type="component" value="Unassembled WGS sequence"/>
</dbReference>